<keyword evidence="4 8" id="KW-0812">Transmembrane</keyword>
<feature type="transmembrane region" description="Helical" evidence="8">
    <location>
        <begin position="99"/>
        <end position="123"/>
    </location>
</feature>
<evidence type="ECO:0000256" key="1">
    <source>
        <dbReference type="ARBA" id="ARBA00004651"/>
    </source>
</evidence>
<keyword evidence="5 8" id="KW-1133">Transmembrane helix</keyword>
<feature type="transmembrane region" description="Helical" evidence="8">
    <location>
        <begin position="381"/>
        <end position="400"/>
    </location>
</feature>
<evidence type="ECO:0000256" key="4">
    <source>
        <dbReference type="ARBA" id="ARBA00022692"/>
    </source>
</evidence>
<dbReference type="Pfam" id="PF07690">
    <property type="entry name" value="MFS_1"/>
    <property type="match status" value="2"/>
</dbReference>
<dbReference type="Gene3D" id="1.20.1720.10">
    <property type="entry name" value="Multidrug resistance protein D"/>
    <property type="match status" value="1"/>
</dbReference>
<feature type="transmembrane region" description="Helical" evidence="8">
    <location>
        <begin position="154"/>
        <end position="180"/>
    </location>
</feature>
<feature type="transmembrane region" description="Helical" evidence="8">
    <location>
        <begin position="484"/>
        <end position="503"/>
    </location>
</feature>
<dbReference type="SUPFAM" id="SSF103473">
    <property type="entry name" value="MFS general substrate transporter"/>
    <property type="match status" value="1"/>
</dbReference>
<dbReference type="EMBL" id="CP021780">
    <property type="protein sequence ID" value="ASA25953.1"/>
    <property type="molecule type" value="Genomic_DNA"/>
</dbReference>
<dbReference type="Gene3D" id="1.20.1250.20">
    <property type="entry name" value="MFS general substrate transporter like domains"/>
    <property type="match status" value="1"/>
</dbReference>
<keyword evidence="3" id="KW-1003">Cell membrane</keyword>
<feature type="transmembrane region" description="Helical" evidence="8">
    <location>
        <begin position="65"/>
        <end position="87"/>
    </location>
</feature>
<feature type="transmembrane region" description="Helical" evidence="8">
    <location>
        <begin position="32"/>
        <end position="53"/>
    </location>
</feature>
<feature type="transmembrane region" description="Helical" evidence="8">
    <location>
        <begin position="441"/>
        <end position="463"/>
    </location>
</feature>
<evidence type="ECO:0000256" key="5">
    <source>
        <dbReference type="ARBA" id="ARBA00022989"/>
    </source>
</evidence>
<dbReference type="PRINTS" id="PR01036">
    <property type="entry name" value="TCRTETB"/>
</dbReference>
<evidence type="ECO:0000256" key="6">
    <source>
        <dbReference type="ARBA" id="ARBA00023136"/>
    </source>
</evidence>
<dbReference type="Proteomes" id="UP000249890">
    <property type="component" value="Chromosome"/>
</dbReference>
<proteinExistence type="predicted"/>
<dbReference type="CDD" id="cd17321">
    <property type="entry name" value="MFS_MMR_MDR_like"/>
    <property type="match status" value="1"/>
</dbReference>
<keyword evidence="6 8" id="KW-0472">Membrane</keyword>
<dbReference type="OrthoDB" id="102502at2"/>
<feature type="region of interest" description="Disordered" evidence="7">
    <location>
        <begin position="272"/>
        <end position="299"/>
    </location>
</feature>
<gene>
    <name evidence="10" type="ORF">B9T62_37730</name>
</gene>
<feature type="region of interest" description="Disordered" evidence="7">
    <location>
        <begin position="314"/>
        <end position="333"/>
    </location>
</feature>
<accession>A0A2Z2KQ85</accession>
<dbReference type="GO" id="GO:0022857">
    <property type="term" value="F:transmembrane transporter activity"/>
    <property type="evidence" value="ECO:0007669"/>
    <property type="project" value="InterPro"/>
</dbReference>
<keyword evidence="2" id="KW-0813">Transport</keyword>
<feature type="transmembrane region" description="Helical" evidence="8">
    <location>
        <begin position="350"/>
        <end position="369"/>
    </location>
</feature>
<dbReference type="GO" id="GO:0005886">
    <property type="term" value="C:plasma membrane"/>
    <property type="evidence" value="ECO:0007669"/>
    <property type="project" value="UniProtKB-SubCell"/>
</dbReference>
<name>A0A2Z2KQ85_9BACL</name>
<organism evidence="10 11">
    <name type="scientific">Paenibacillus donghaensis</name>
    <dbReference type="NCBI Taxonomy" id="414771"/>
    <lineage>
        <taxon>Bacteria</taxon>
        <taxon>Bacillati</taxon>
        <taxon>Bacillota</taxon>
        <taxon>Bacilli</taxon>
        <taxon>Bacillales</taxon>
        <taxon>Paenibacillaceae</taxon>
        <taxon>Paenibacillus</taxon>
    </lineage>
</organism>
<evidence type="ECO:0000313" key="10">
    <source>
        <dbReference type="EMBL" id="ASA25953.1"/>
    </source>
</evidence>
<evidence type="ECO:0000256" key="3">
    <source>
        <dbReference type="ARBA" id="ARBA00022475"/>
    </source>
</evidence>
<evidence type="ECO:0000256" key="8">
    <source>
        <dbReference type="SAM" id="Phobius"/>
    </source>
</evidence>
<sequence length="551" mass="57300">MEDAQTGGSSRDIMSLDGLAPEPRINRTAVKLVICLGAFLSNLSAGMFNIALVDISADLAMPVASVQWVVSIYLLVISVLLPVMGRLGDMLGRRRIHNLGLFAFAAGALGCALAPNALMLLGFRVLQGIGASMYQATNMALIVSLFPQEQRGRALGLMSTFVAAGSMAGPGVGGFLIQWFSWQSNFWLLAVIAAAAGALAQRIIPADRETAGGRLELGRTLVFAAGLSSLMVAVDLGGRTSFRSLPVLLLLLVPAVIAAWIWTFRRKAGRQVREKAAGGPQPDYRERGRDSGSWGLDTAGKRLSIGERGVADRERLAGDGEGNESSAGQLGDRRRSVTDADLFADQRIQAGIVVTVVTYMAAFTAQLALPVFLRLAGAPPAWVGLVMIGYPLALVLTAPLSGGIADRKGPLGILSAGLLLMSATLLCLGFFGQALGQEAMVVPIVLLGCSMGMITSPNTSIVMGLAPQASLGRVSSLLALSRNIGMMFGTAAGGMMLAGGMAGTGGGTMAVFVVCAAGVALSWGWLVHALRRNGNAAEAGRRPLSPANRDV</sequence>
<evidence type="ECO:0000313" key="11">
    <source>
        <dbReference type="Proteomes" id="UP000249890"/>
    </source>
</evidence>
<feature type="transmembrane region" description="Helical" evidence="8">
    <location>
        <begin position="412"/>
        <end position="435"/>
    </location>
</feature>
<dbReference type="InterPro" id="IPR020846">
    <property type="entry name" value="MFS_dom"/>
</dbReference>
<feature type="transmembrane region" description="Helical" evidence="8">
    <location>
        <begin position="509"/>
        <end position="527"/>
    </location>
</feature>
<feature type="domain" description="Major facilitator superfamily (MFS) profile" evidence="9">
    <location>
        <begin position="30"/>
        <end position="534"/>
    </location>
</feature>
<comment type="subcellular location">
    <subcellularLocation>
        <location evidence="1">Cell membrane</location>
        <topology evidence="1">Multi-pass membrane protein</topology>
    </subcellularLocation>
</comment>
<evidence type="ECO:0000256" key="2">
    <source>
        <dbReference type="ARBA" id="ARBA00022448"/>
    </source>
</evidence>
<feature type="transmembrane region" description="Helical" evidence="8">
    <location>
        <begin position="244"/>
        <end position="264"/>
    </location>
</feature>
<protein>
    <recommendedName>
        <fullName evidence="9">Major facilitator superfamily (MFS) profile domain-containing protein</fullName>
    </recommendedName>
</protein>
<dbReference type="AlphaFoldDB" id="A0A2Z2KQ85"/>
<feature type="transmembrane region" description="Helical" evidence="8">
    <location>
        <begin position="186"/>
        <end position="205"/>
    </location>
</feature>
<reference evidence="10 11" key="1">
    <citation type="submission" date="2017-06" db="EMBL/GenBank/DDBJ databases">
        <title>Complete genome sequence of Paenibacillus donghaensis KCTC 13049T isolated from East Sea sediment, South Korea.</title>
        <authorList>
            <person name="Jung B.K."/>
            <person name="Hong S.-J."/>
            <person name="Shin J.-H."/>
        </authorList>
    </citation>
    <scope>NUCLEOTIDE SEQUENCE [LARGE SCALE GENOMIC DNA]</scope>
    <source>
        <strain evidence="10 11">KCTC 13049</strain>
    </source>
</reference>
<evidence type="ECO:0000259" key="9">
    <source>
        <dbReference type="PROSITE" id="PS50850"/>
    </source>
</evidence>
<feature type="transmembrane region" description="Helical" evidence="8">
    <location>
        <begin position="217"/>
        <end position="238"/>
    </location>
</feature>
<evidence type="ECO:0000256" key="7">
    <source>
        <dbReference type="SAM" id="MobiDB-lite"/>
    </source>
</evidence>
<dbReference type="PANTHER" id="PTHR42718:SF46">
    <property type="entry name" value="BLR6921 PROTEIN"/>
    <property type="match status" value="1"/>
</dbReference>
<dbReference type="InterPro" id="IPR036259">
    <property type="entry name" value="MFS_trans_sf"/>
</dbReference>
<dbReference type="PROSITE" id="PS50850">
    <property type="entry name" value="MFS"/>
    <property type="match status" value="1"/>
</dbReference>
<dbReference type="RefSeq" id="WP_087919912.1">
    <property type="nucleotide sequence ID" value="NZ_CP021780.1"/>
</dbReference>
<dbReference type="InterPro" id="IPR011701">
    <property type="entry name" value="MFS"/>
</dbReference>
<dbReference type="PANTHER" id="PTHR42718">
    <property type="entry name" value="MAJOR FACILITATOR SUPERFAMILY MULTIDRUG TRANSPORTER MFSC"/>
    <property type="match status" value="1"/>
</dbReference>
<keyword evidence="11" id="KW-1185">Reference proteome</keyword>
<dbReference type="KEGG" id="pdh:B9T62_37730"/>
<feature type="transmembrane region" description="Helical" evidence="8">
    <location>
        <begin position="129"/>
        <end position="147"/>
    </location>
</feature>